<dbReference type="GO" id="GO:0006043">
    <property type="term" value="P:glucosamine catabolic process"/>
    <property type="evidence" value="ECO:0007669"/>
    <property type="project" value="TreeGrafter"/>
</dbReference>
<dbReference type="RefSeq" id="WP_141886800.1">
    <property type="nucleotide sequence ID" value="NZ_BAAAUY010000002.1"/>
</dbReference>
<keyword evidence="5" id="KW-1185">Reference proteome</keyword>
<dbReference type="OrthoDB" id="9791139at2"/>
<evidence type="ECO:0000313" key="5">
    <source>
        <dbReference type="Proteomes" id="UP000319094"/>
    </source>
</evidence>
<dbReference type="Pfam" id="PF01182">
    <property type="entry name" value="Glucosamine_iso"/>
    <property type="match status" value="1"/>
</dbReference>
<accession>A0A542Y5Y5</accession>
<feature type="domain" description="Glucosamine/galactosamine-6-phosphate isomerase" evidence="3">
    <location>
        <begin position="10"/>
        <end position="227"/>
    </location>
</feature>
<dbReference type="STRING" id="55969.SD72_13390"/>
<dbReference type="GO" id="GO:0042802">
    <property type="term" value="F:identical protein binding"/>
    <property type="evidence" value="ECO:0007669"/>
    <property type="project" value="TreeGrafter"/>
</dbReference>
<comment type="caution">
    <text evidence="4">The sequence shown here is derived from an EMBL/GenBank/DDBJ whole genome shotgun (WGS) entry which is preliminary data.</text>
</comment>
<evidence type="ECO:0000259" key="3">
    <source>
        <dbReference type="Pfam" id="PF01182"/>
    </source>
</evidence>
<dbReference type="GO" id="GO:0019262">
    <property type="term" value="P:N-acetylneuraminate catabolic process"/>
    <property type="evidence" value="ECO:0007669"/>
    <property type="project" value="TreeGrafter"/>
</dbReference>
<organism evidence="4 5">
    <name type="scientific">Leucobacter komagatae</name>
    <dbReference type="NCBI Taxonomy" id="55969"/>
    <lineage>
        <taxon>Bacteria</taxon>
        <taxon>Bacillati</taxon>
        <taxon>Actinomycetota</taxon>
        <taxon>Actinomycetes</taxon>
        <taxon>Micrococcales</taxon>
        <taxon>Microbacteriaceae</taxon>
        <taxon>Leucobacter</taxon>
    </lineage>
</organism>
<dbReference type="InterPro" id="IPR018321">
    <property type="entry name" value="Glucosamine6P_isomerase_CS"/>
</dbReference>
<proteinExistence type="predicted"/>
<dbReference type="InterPro" id="IPR006148">
    <property type="entry name" value="Glc/Gal-6P_isomerase"/>
</dbReference>
<dbReference type="CDD" id="cd01399">
    <property type="entry name" value="GlcN6P_deaminase"/>
    <property type="match status" value="1"/>
</dbReference>
<sequence length="240" mass="24935">MEVRVFDDVDELGRFAAEHVIAAISAQPDAVIGLATGSSPLSLYAAWAELARERGLDQSAVRGFALDEYAGIDPEHPESYHSVITKTVVEPVGLEPSRVAVPSAEATEEAAAAYEEAITAAGGVDVQILGIGRNGHLGFNEPGSPLDSRTRRVSLTAETIADNARFFDSAADVPTEAITQGLGTIMDARKLVIVAVGEAKAAAVAAAIEGPVTPDVPASLAQHHENVVYAIDRAAASQLS</sequence>
<dbReference type="GO" id="GO:0005975">
    <property type="term" value="P:carbohydrate metabolic process"/>
    <property type="evidence" value="ECO:0007669"/>
    <property type="project" value="InterPro"/>
</dbReference>
<dbReference type="PROSITE" id="PS01161">
    <property type="entry name" value="GLC_GALNAC_ISOMERASE"/>
    <property type="match status" value="1"/>
</dbReference>
<evidence type="ECO:0000256" key="2">
    <source>
        <dbReference type="ARBA" id="ARBA00023277"/>
    </source>
</evidence>
<dbReference type="InterPro" id="IPR004547">
    <property type="entry name" value="Glucosamine6P_isomerase"/>
</dbReference>
<keyword evidence="2" id="KW-0119">Carbohydrate metabolism</keyword>
<dbReference type="Proteomes" id="UP000319094">
    <property type="component" value="Unassembled WGS sequence"/>
</dbReference>
<dbReference type="PANTHER" id="PTHR11280">
    <property type="entry name" value="GLUCOSAMINE-6-PHOSPHATE ISOMERASE"/>
    <property type="match status" value="1"/>
</dbReference>
<gene>
    <name evidence="4" type="ORF">FB468_1515</name>
</gene>
<dbReference type="GO" id="GO:0004342">
    <property type="term" value="F:glucosamine-6-phosphate deaminase activity"/>
    <property type="evidence" value="ECO:0007669"/>
    <property type="project" value="InterPro"/>
</dbReference>
<dbReference type="EMBL" id="VFON01000001">
    <property type="protein sequence ID" value="TQL43494.1"/>
    <property type="molecule type" value="Genomic_DNA"/>
</dbReference>
<keyword evidence="1" id="KW-0378">Hydrolase</keyword>
<dbReference type="PANTHER" id="PTHR11280:SF5">
    <property type="entry name" value="GLUCOSAMINE-6-PHOSPHATE ISOMERASE"/>
    <property type="match status" value="1"/>
</dbReference>
<evidence type="ECO:0000256" key="1">
    <source>
        <dbReference type="ARBA" id="ARBA00022801"/>
    </source>
</evidence>
<reference evidence="4 5" key="1">
    <citation type="submission" date="2019-06" db="EMBL/GenBank/DDBJ databases">
        <title>Sequencing the genomes of 1000 actinobacteria strains.</title>
        <authorList>
            <person name="Klenk H.-P."/>
        </authorList>
    </citation>
    <scope>NUCLEOTIDE SEQUENCE [LARGE SCALE GENOMIC DNA]</scope>
    <source>
        <strain evidence="4 5">DSM 8803</strain>
    </source>
</reference>
<dbReference type="InterPro" id="IPR037171">
    <property type="entry name" value="NagB/RpiA_transferase-like"/>
</dbReference>
<dbReference type="AlphaFoldDB" id="A0A542Y5Y5"/>
<dbReference type="GO" id="GO:0005737">
    <property type="term" value="C:cytoplasm"/>
    <property type="evidence" value="ECO:0007669"/>
    <property type="project" value="TreeGrafter"/>
</dbReference>
<dbReference type="GO" id="GO:0006046">
    <property type="term" value="P:N-acetylglucosamine catabolic process"/>
    <property type="evidence" value="ECO:0007669"/>
    <property type="project" value="TreeGrafter"/>
</dbReference>
<dbReference type="Gene3D" id="3.40.50.1360">
    <property type="match status" value="1"/>
</dbReference>
<evidence type="ECO:0000313" key="4">
    <source>
        <dbReference type="EMBL" id="TQL43494.1"/>
    </source>
</evidence>
<name>A0A542Y5Y5_9MICO</name>
<protein>
    <submittedName>
        <fullName evidence="4">Glucosamine-6-phosphate deaminase</fullName>
    </submittedName>
</protein>
<dbReference type="SUPFAM" id="SSF100950">
    <property type="entry name" value="NagB/RpiA/CoA transferase-like"/>
    <property type="match status" value="1"/>
</dbReference>